<dbReference type="Proteomes" id="UP000025061">
    <property type="component" value="Unassembled WGS sequence"/>
</dbReference>
<evidence type="ECO:0000313" key="3">
    <source>
        <dbReference type="Proteomes" id="UP000025061"/>
    </source>
</evidence>
<feature type="compositionally biased region" description="Basic and acidic residues" evidence="1">
    <location>
        <begin position="39"/>
        <end position="70"/>
    </location>
</feature>
<protein>
    <submittedName>
        <fullName evidence="2">Uncharacterized protein</fullName>
    </submittedName>
</protein>
<proteinExistence type="predicted"/>
<organism evidence="2 3">
    <name type="scientific">Hyphomonas hirschiana VP5</name>
    <dbReference type="NCBI Taxonomy" id="1280951"/>
    <lineage>
        <taxon>Bacteria</taxon>
        <taxon>Pseudomonadati</taxon>
        <taxon>Pseudomonadota</taxon>
        <taxon>Alphaproteobacteria</taxon>
        <taxon>Hyphomonadales</taxon>
        <taxon>Hyphomonadaceae</taxon>
        <taxon>Hyphomonas</taxon>
    </lineage>
</organism>
<keyword evidence="3" id="KW-1185">Reference proteome</keyword>
<evidence type="ECO:0000313" key="2">
    <source>
        <dbReference type="EMBL" id="KCZ87889.1"/>
    </source>
</evidence>
<comment type="caution">
    <text evidence="2">The sequence shown here is derived from an EMBL/GenBank/DDBJ whole genome shotgun (WGS) entry which is preliminary data.</text>
</comment>
<evidence type="ECO:0000256" key="1">
    <source>
        <dbReference type="SAM" id="MobiDB-lite"/>
    </source>
</evidence>
<sequence length="70" mass="7363">MGDGSCYICKAPLAPLVSICWKCGYSQLPNPQGDGTGKGGKDAAPPKREPDLKKGRDLGKADFKAGIKKK</sequence>
<dbReference type="PATRIC" id="fig|1280951.3.peg.3147"/>
<feature type="region of interest" description="Disordered" evidence="1">
    <location>
        <begin position="29"/>
        <end position="70"/>
    </location>
</feature>
<name>A0A059FBA0_9PROT</name>
<accession>A0A059FBA0</accession>
<gene>
    <name evidence="2" type="ORF">HHI_15598</name>
</gene>
<reference evidence="2 3" key="1">
    <citation type="submission" date="2013-04" db="EMBL/GenBank/DDBJ databases">
        <title>Hyphomonas hirschiana VP5 Genome Sequencing.</title>
        <authorList>
            <person name="Lai Q."/>
            <person name="Shao Z."/>
        </authorList>
    </citation>
    <scope>NUCLEOTIDE SEQUENCE [LARGE SCALE GENOMIC DNA]</scope>
    <source>
        <strain evidence="2 3">VP5</strain>
    </source>
</reference>
<dbReference type="AlphaFoldDB" id="A0A059FBA0"/>
<dbReference type="EMBL" id="ARYI01000017">
    <property type="protein sequence ID" value="KCZ87889.1"/>
    <property type="molecule type" value="Genomic_DNA"/>
</dbReference>